<protein>
    <submittedName>
        <fullName evidence="1">Uncharacterized protein</fullName>
    </submittedName>
</protein>
<reference evidence="1 2" key="1">
    <citation type="submission" date="2023-12" db="EMBL/GenBank/DDBJ databases">
        <authorList>
            <person name="Manesh M.J.H."/>
            <person name="Bing R.G."/>
            <person name="Willard D.J."/>
            <person name="Kelly R.M."/>
        </authorList>
    </citation>
    <scope>NUCLEOTIDE SEQUENCE [LARGE SCALE GENOMIC DNA]</scope>
    <source>
        <strain evidence="1 2">DSM 8977</strain>
    </source>
</reference>
<dbReference type="Proteomes" id="UP001322744">
    <property type="component" value="Chromosome"/>
</dbReference>
<organism evidence="1 2">
    <name type="scientific">Anaerocellum danielii</name>
    <dbReference type="NCBI Taxonomy" id="1387557"/>
    <lineage>
        <taxon>Bacteria</taxon>
        <taxon>Bacillati</taxon>
        <taxon>Bacillota</taxon>
        <taxon>Bacillota incertae sedis</taxon>
        <taxon>Caldicellulosiruptorales</taxon>
        <taxon>Caldicellulosiruptoraceae</taxon>
        <taxon>Anaerocellum</taxon>
    </lineage>
</organism>
<accession>A0ABZ0U3A8</accession>
<evidence type="ECO:0000313" key="1">
    <source>
        <dbReference type="EMBL" id="WPX09088.1"/>
    </source>
</evidence>
<dbReference type="EMBL" id="CP139957">
    <property type="protein sequence ID" value="WPX09088.1"/>
    <property type="molecule type" value="Genomic_DNA"/>
</dbReference>
<evidence type="ECO:0000313" key="2">
    <source>
        <dbReference type="Proteomes" id="UP001322744"/>
    </source>
</evidence>
<dbReference type="RefSeq" id="WP_322141246.1">
    <property type="nucleotide sequence ID" value="NZ_CP139957.1"/>
</dbReference>
<proteinExistence type="predicted"/>
<sequence>MDLDNTNQLPNIYSNIKMINHQYIIIFVENSEQNGFRFILTDMVNEKYYVYEPRNCCGDYLLYTFSFMDYIPPVNNNDGYILIKTGKIEPHEKEMLWNNHNIERIVDALETFILYPQSKFIQDIILQKPYFDSYLVDCSLRNSSFDFYNFIDEQYYFYTKYKFDKNKTELIKINLHNLTKQDCYVLDGIVYPLLRDREGNFCVFQCLEEQENDKRKLKIVNHSVFKNEKHTVDIDISNDEQLLFAYNFSLVFENFISGFVLTASPKIDFINPKHYKIKIYSTKTKKPVYEFNTKHPVFLHCAYGLINDPLNPEEHLLLLF</sequence>
<name>A0ABZ0U3A8_9FIRM</name>
<gene>
    <name evidence="1" type="ORF">SOJ16_000262</name>
</gene>
<keyword evidence="2" id="KW-1185">Reference proteome</keyword>